<proteinExistence type="predicted"/>
<dbReference type="InterPro" id="IPR012338">
    <property type="entry name" value="Beta-lactam/transpept-like"/>
</dbReference>
<reference evidence="1 2" key="1">
    <citation type="submission" date="2020-08" db="EMBL/GenBank/DDBJ databases">
        <title>Genomic Encyclopedia of Type Strains, Phase IV (KMG-V): Genome sequencing to study the core and pangenomes of soil and plant-associated prokaryotes.</title>
        <authorList>
            <person name="Whitman W."/>
        </authorList>
    </citation>
    <scope>NUCLEOTIDE SEQUENCE [LARGE SCALE GENOMIC DNA]</scope>
    <source>
        <strain evidence="1 2">S3M1</strain>
    </source>
</reference>
<organism evidence="1 2">
    <name type="scientific">Pedobacter cryoconitis</name>
    <dbReference type="NCBI Taxonomy" id="188932"/>
    <lineage>
        <taxon>Bacteria</taxon>
        <taxon>Pseudomonadati</taxon>
        <taxon>Bacteroidota</taxon>
        <taxon>Sphingobacteriia</taxon>
        <taxon>Sphingobacteriales</taxon>
        <taxon>Sphingobacteriaceae</taxon>
        <taxon>Pedobacter</taxon>
    </lineage>
</organism>
<sequence>MKLNVVSVSQKSNYLFCFSFVVCLLLFMAVAKSSAQQSIKRIDGTKISSDSLTKYLPELMRKGKVAGLGMTIFNQNHIVYKETFGYSRADQKKALKSTTNIY</sequence>
<name>A0A7W8ZS24_9SPHI</name>
<dbReference type="EMBL" id="JACHCE010000012">
    <property type="protein sequence ID" value="MBB5639168.1"/>
    <property type="molecule type" value="Genomic_DNA"/>
</dbReference>
<evidence type="ECO:0000313" key="2">
    <source>
        <dbReference type="Proteomes" id="UP000537204"/>
    </source>
</evidence>
<accession>A0A7W8ZS24</accession>
<evidence type="ECO:0008006" key="3">
    <source>
        <dbReference type="Google" id="ProtNLM"/>
    </source>
</evidence>
<protein>
    <recommendedName>
        <fullName evidence="3">Beta-lactamase</fullName>
    </recommendedName>
</protein>
<dbReference type="Gene3D" id="3.40.710.10">
    <property type="entry name" value="DD-peptidase/beta-lactamase superfamily"/>
    <property type="match status" value="1"/>
</dbReference>
<dbReference type="Proteomes" id="UP000537204">
    <property type="component" value="Unassembled WGS sequence"/>
</dbReference>
<gene>
    <name evidence="1" type="ORF">HDE68_005109</name>
</gene>
<comment type="caution">
    <text evidence="1">The sequence shown here is derived from an EMBL/GenBank/DDBJ whole genome shotgun (WGS) entry which is preliminary data.</text>
</comment>
<evidence type="ECO:0000313" key="1">
    <source>
        <dbReference type="EMBL" id="MBB5639168.1"/>
    </source>
</evidence>
<dbReference type="AlphaFoldDB" id="A0A7W8ZS24"/>
<dbReference type="RefSeq" id="WP_221300951.1">
    <property type="nucleotide sequence ID" value="NZ_JACHCE010000012.1"/>
</dbReference>